<keyword evidence="2" id="KW-0104">Cadmium</keyword>
<accession>A0A9W7KZP5</accession>
<evidence type="ECO:0000313" key="7">
    <source>
        <dbReference type="EMBL" id="GMI17853.1"/>
    </source>
</evidence>
<evidence type="ECO:0000256" key="4">
    <source>
        <dbReference type="ARBA" id="ARBA00022723"/>
    </source>
</evidence>
<dbReference type="GO" id="GO:0046938">
    <property type="term" value="P:phytochelatin biosynthetic process"/>
    <property type="evidence" value="ECO:0007669"/>
    <property type="project" value="InterPro"/>
</dbReference>
<gene>
    <name evidence="7" type="ORF">TrLO_g14176</name>
</gene>
<dbReference type="Pfam" id="PF05023">
    <property type="entry name" value="Phytochelatin"/>
    <property type="match status" value="1"/>
</dbReference>
<dbReference type="InterPro" id="IPR007719">
    <property type="entry name" value="PCS_N"/>
</dbReference>
<dbReference type="GO" id="GO:0016756">
    <property type="term" value="F:glutathione gamma-glutamylcysteinyltransferase activity"/>
    <property type="evidence" value="ECO:0007669"/>
    <property type="project" value="UniProtKB-EC"/>
</dbReference>
<evidence type="ECO:0000256" key="1">
    <source>
        <dbReference type="ARBA" id="ARBA00012468"/>
    </source>
</evidence>
<name>A0A9W7KZP5_9STRA</name>
<dbReference type="FunFam" id="3.90.70.30:FF:000001">
    <property type="entry name" value="Glutathione gamma-glutamylcysteinyltransferase 1"/>
    <property type="match status" value="1"/>
</dbReference>
<dbReference type="InterPro" id="IPR038765">
    <property type="entry name" value="Papain-like_cys_pep_sf"/>
</dbReference>
<dbReference type="Gene3D" id="3.90.70.30">
    <property type="entry name" value="Phytochelatin synthase, N-terminal domain"/>
    <property type="match status" value="1"/>
</dbReference>
<dbReference type="SUPFAM" id="SSF54001">
    <property type="entry name" value="Cysteine proteinases"/>
    <property type="match status" value="1"/>
</dbReference>
<evidence type="ECO:0000256" key="2">
    <source>
        <dbReference type="ARBA" id="ARBA00022539"/>
    </source>
</evidence>
<sequence length="420" mass="46793">MATCGSSSNCGDCAPSSSKKSKPSPSPLPPPPPQYSFHRRVLPPPSISLSSPSGTSLFKSSLPSGAHRFFSLTSHFSTQDEPAYCGLTTLVIILNALNVDPRRQWKGTVWRYYHEEMLNCCKDLKVIKEEGITFSTFTCLVKCQGLALTSAYADSFSSLDALISKFREAVKETCCNEKEEKYLAVSYSRKHLRQTGDGHFSPLGAYDSTSDKVLILDTARFKYQPHWIPLSTLCSAMLLTDSSSGRSRGWAVIGMKEEKGIVVSKLLNAEVHEEEWREKVKVLKCVEGEENKIKYIKENGGALDFFQPTLSPIKSEEKDEVNKLIESLEKTKAYEDAASHANLKKDDRCCDASQTLIDLTVQHVMALFILAVRSGKEDCENGGVCKECERELNEEVEGLKLILECVEEHCEECKKTRTCV</sequence>
<proteinExistence type="predicted"/>
<dbReference type="InterPro" id="IPR040409">
    <property type="entry name" value="PCS-like"/>
</dbReference>
<keyword evidence="4" id="KW-0479">Metal-binding</keyword>
<keyword evidence="8" id="KW-1185">Reference proteome</keyword>
<dbReference type="GO" id="GO:0010038">
    <property type="term" value="P:response to metal ion"/>
    <property type="evidence" value="ECO:0007669"/>
    <property type="project" value="InterPro"/>
</dbReference>
<dbReference type="EC" id="2.3.2.15" evidence="1"/>
<evidence type="ECO:0000256" key="3">
    <source>
        <dbReference type="ARBA" id="ARBA00022679"/>
    </source>
</evidence>
<reference evidence="8" key="1">
    <citation type="journal article" date="2023" name="Commun. Biol.">
        <title>Genome analysis of Parmales, the sister group of diatoms, reveals the evolutionary specialization of diatoms from phago-mixotrophs to photoautotrophs.</title>
        <authorList>
            <person name="Ban H."/>
            <person name="Sato S."/>
            <person name="Yoshikawa S."/>
            <person name="Yamada K."/>
            <person name="Nakamura Y."/>
            <person name="Ichinomiya M."/>
            <person name="Sato N."/>
            <person name="Blanc-Mathieu R."/>
            <person name="Endo H."/>
            <person name="Kuwata A."/>
            <person name="Ogata H."/>
        </authorList>
    </citation>
    <scope>NUCLEOTIDE SEQUENCE [LARGE SCALE GENOMIC DNA]</scope>
    <source>
        <strain evidence="8">NIES 3700</strain>
    </source>
</reference>
<dbReference type="AlphaFoldDB" id="A0A9W7KZP5"/>
<feature type="compositionally biased region" description="Pro residues" evidence="5">
    <location>
        <begin position="24"/>
        <end position="34"/>
    </location>
</feature>
<feature type="region of interest" description="Disordered" evidence="5">
    <location>
        <begin position="1"/>
        <end position="37"/>
    </location>
</feature>
<dbReference type="OrthoDB" id="448954at2759"/>
<dbReference type="InterPro" id="IPR038156">
    <property type="entry name" value="PCS_N_sf"/>
</dbReference>
<feature type="domain" description="Peptidase C83" evidence="6">
    <location>
        <begin position="32"/>
        <end position="258"/>
    </location>
</feature>
<dbReference type="PROSITE" id="PS51443">
    <property type="entry name" value="PCS"/>
    <property type="match status" value="1"/>
</dbReference>
<evidence type="ECO:0000259" key="6">
    <source>
        <dbReference type="PROSITE" id="PS51443"/>
    </source>
</evidence>
<evidence type="ECO:0000313" key="8">
    <source>
        <dbReference type="Proteomes" id="UP001165122"/>
    </source>
</evidence>
<feature type="compositionally biased region" description="Polar residues" evidence="5">
    <location>
        <begin position="1"/>
        <end position="10"/>
    </location>
</feature>
<organism evidence="7 8">
    <name type="scientific">Triparma laevis f. longispina</name>
    <dbReference type="NCBI Taxonomy" id="1714387"/>
    <lineage>
        <taxon>Eukaryota</taxon>
        <taxon>Sar</taxon>
        <taxon>Stramenopiles</taxon>
        <taxon>Ochrophyta</taxon>
        <taxon>Bolidophyceae</taxon>
        <taxon>Parmales</taxon>
        <taxon>Triparmaceae</taxon>
        <taxon>Triparma</taxon>
    </lineage>
</organism>
<dbReference type="Proteomes" id="UP001165122">
    <property type="component" value="Unassembled WGS sequence"/>
</dbReference>
<evidence type="ECO:0000256" key="5">
    <source>
        <dbReference type="SAM" id="MobiDB-lite"/>
    </source>
</evidence>
<comment type="caution">
    <text evidence="7">The sequence shown here is derived from an EMBL/GenBank/DDBJ whole genome shotgun (WGS) entry which is preliminary data.</text>
</comment>
<dbReference type="EMBL" id="BRXW01000309">
    <property type="protein sequence ID" value="GMI17853.1"/>
    <property type="molecule type" value="Genomic_DNA"/>
</dbReference>
<keyword evidence="3" id="KW-0808">Transferase</keyword>
<dbReference type="PANTHER" id="PTHR33447">
    <property type="entry name" value="GLUTATHIONE GAMMA-GLUTAMYLCYSTEINYLTRANSFERASE"/>
    <property type="match status" value="1"/>
</dbReference>
<protein>
    <recommendedName>
        <fullName evidence="1">glutathione gamma-glutamylcysteinyltransferase</fullName>
        <ecNumber evidence="1">2.3.2.15</ecNumber>
    </recommendedName>
</protein>
<dbReference type="GO" id="GO:0046872">
    <property type="term" value="F:metal ion binding"/>
    <property type="evidence" value="ECO:0007669"/>
    <property type="project" value="UniProtKB-KW"/>
</dbReference>